<keyword evidence="2" id="KW-1185">Reference proteome</keyword>
<name>A0A0N0XZ01_9ACTN</name>
<evidence type="ECO:0000313" key="2">
    <source>
        <dbReference type="Proteomes" id="UP000037982"/>
    </source>
</evidence>
<proteinExistence type="predicted"/>
<dbReference type="PATRIC" id="fig|66876.3.peg.2498"/>
<dbReference type="EMBL" id="LGKG01000090">
    <property type="protein sequence ID" value="KPC64498.1"/>
    <property type="molecule type" value="Genomic_DNA"/>
</dbReference>
<dbReference type="Proteomes" id="UP000037982">
    <property type="component" value="Unassembled WGS sequence"/>
</dbReference>
<dbReference type="AlphaFoldDB" id="A0A0N0XZ01"/>
<protein>
    <submittedName>
        <fullName evidence="1">Uncharacterized protein</fullName>
    </submittedName>
</protein>
<comment type="caution">
    <text evidence="1">The sequence shown here is derived from an EMBL/GenBank/DDBJ whole genome shotgun (WGS) entry which is preliminary data.</text>
</comment>
<accession>A0A0N0XZ01</accession>
<evidence type="ECO:0000313" key="1">
    <source>
        <dbReference type="EMBL" id="KPC64498.1"/>
    </source>
</evidence>
<sequence length="65" mass="6564">MAAAAPIAPSSDRPKVKGAAAWAAAISIARMTNWAITATFSPMMSIAAASMHMAISSAPCRASSK</sequence>
<organism evidence="1 2">
    <name type="scientific">Streptomyces chattanoogensis</name>
    <dbReference type="NCBI Taxonomy" id="66876"/>
    <lineage>
        <taxon>Bacteria</taxon>
        <taxon>Bacillati</taxon>
        <taxon>Actinomycetota</taxon>
        <taxon>Actinomycetes</taxon>
        <taxon>Kitasatosporales</taxon>
        <taxon>Streptomycetaceae</taxon>
        <taxon>Streptomyces</taxon>
    </lineage>
</organism>
<gene>
    <name evidence="1" type="ORF">ADL29_11445</name>
</gene>
<reference evidence="2" key="1">
    <citation type="submission" date="2015-07" db="EMBL/GenBank/DDBJ databases">
        <authorList>
            <person name="Ju K.-S."/>
            <person name="Doroghazi J.R."/>
            <person name="Metcalf W.W."/>
        </authorList>
    </citation>
    <scope>NUCLEOTIDE SEQUENCE [LARGE SCALE GENOMIC DNA]</scope>
    <source>
        <strain evidence="2">NRRL ISP-5002</strain>
    </source>
</reference>